<dbReference type="OrthoDB" id="9758182at2"/>
<dbReference type="PANTHER" id="PTHR43819:SF1">
    <property type="entry name" value="ARCHAEAL-TYPE GLUTAMATE SYNTHASE [NADPH]"/>
    <property type="match status" value="1"/>
</dbReference>
<comment type="similarity">
    <text evidence="1 2">Belongs to the glutamate synthase family.</text>
</comment>
<dbReference type="Pfam" id="PF01645">
    <property type="entry name" value="Glu_synthase"/>
    <property type="match status" value="1"/>
</dbReference>
<dbReference type="Proteomes" id="UP000183104">
    <property type="component" value="Unassembled WGS sequence"/>
</dbReference>
<reference evidence="6" key="1">
    <citation type="submission" date="2016-10" db="EMBL/GenBank/DDBJ databases">
        <authorList>
            <person name="Varghese N."/>
        </authorList>
    </citation>
    <scope>NUCLEOTIDE SEQUENCE [LARGE SCALE GENOMIC DNA]</scope>
    <source>
        <strain evidence="6">HL 19</strain>
    </source>
</reference>
<keyword evidence="6" id="KW-1185">Reference proteome</keyword>
<accession>A0A0P9EAQ9</accession>
<proteinExistence type="inferred from homology"/>
<dbReference type="RefSeq" id="WP_054966401.1">
    <property type="nucleotide sequence ID" value="NZ_FMUN01000002.1"/>
</dbReference>
<evidence type="ECO:0000256" key="3">
    <source>
        <dbReference type="SAM" id="Phobius"/>
    </source>
</evidence>
<keyword evidence="3" id="KW-1133">Transmembrane helix</keyword>
<dbReference type="PANTHER" id="PTHR43819">
    <property type="entry name" value="ARCHAEAL-TYPE GLUTAMATE SYNTHASE [NADPH]"/>
    <property type="match status" value="1"/>
</dbReference>
<evidence type="ECO:0000256" key="2">
    <source>
        <dbReference type="PIRNR" id="PIRNR006429"/>
    </source>
</evidence>
<organism evidence="5 6">
    <name type="scientific">Thiohalorhabdus denitrificans</name>
    <dbReference type="NCBI Taxonomy" id="381306"/>
    <lineage>
        <taxon>Bacteria</taxon>
        <taxon>Pseudomonadati</taxon>
        <taxon>Pseudomonadota</taxon>
        <taxon>Gammaproteobacteria</taxon>
        <taxon>Thiohalorhabdales</taxon>
        <taxon>Thiohalorhabdaceae</taxon>
        <taxon>Thiohalorhabdus</taxon>
    </lineage>
</organism>
<keyword evidence="3" id="KW-0812">Transmembrane</keyword>
<evidence type="ECO:0000313" key="5">
    <source>
        <dbReference type="EMBL" id="SCY03843.1"/>
    </source>
</evidence>
<dbReference type="Gene3D" id="3.20.20.70">
    <property type="entry name" value="Aldolase class I"/>
    <property type="match status" value="1"/>
</dbReference>
<dbReference type="InterPro" id="IPR013785">
    <property type="entry name" value="Aldolase_TIM"/>
</dbReference>
<feature type="transmembrane region" description="Helical" evidence="3">
    <location>
        <begin position="12"/>
        <end position="36"/>
    </location>
</feature>
<dbReference type="InterPro" id="IPR024188">
    <property type="entry name" value="GltB"/>
</dbReference>
<dbReference type="PATRIC" id="fig|381306.5.peg.660"/>
<gene>
    <name evidence="5" type="ORF">SAMN05661077_1123</name>
</gene>
<dbReference type="GO" id="GO:0006537">
    <property type="term" value="P:glutamate biosynthetic process"/>
    <property type="evidence" value="ECO:0007669"/>
    <property type="project" value="InterPro"/>
</dbReference>
<feature type="domain" description="Glutamate synthase" evidence="4">
    <location>
        <begin position="142"/>
        <end position="466"/>
    </location>
</feature>
<protein>
    <submittedName>
        <fullName evidence="5">Glutamate synthase domain-containing protein 2</fullName>
    </submittedName>
</protein>
<dbReference type="CDD" id="cd02808">
    <property type="entry name" value="GltS_FMN"/>
    <property type="match status" value="1"/>
</dbReference>
<sequence>MLTGSQNLALTLLGWMATVFIVVVGAAALALVIVFVRDITQNRHAIHRNFPVIGHMRSLLELLGRFFRRYLYAMDREELPFNRAERSWVYSAARNRPGTAAFGSTKDIRRPGTIQFNNCPFPTLDTDSCAPSPVTIGPHCARPYNTSGLFHVSALSYGALSRPAIQALSRGAERAGCWLNTGEGGLSPYHLEGDCDLVFQIGTAKYGVRGPEGGLDEGRLREVAGHERVRMFELKLAQGAKPGKGGILPGVKVTPEIARIRGIPPYRDAISPNRHPEVDSVPELLDMMERVREVTGKPTGFKMVMGDPDWLDTLAAEIHRRGPEAAPDFITLDGAEGGSGAAPMSLMDNMGMARTEALPILVEKLDAHGLRPRVRVIASGKMVTAEGVAWALAVGADFVASGRGFMFALGCIQSLRCDQDTCPTGITTHNPRLQKGLDPADKGERVRHYVDQMTHEVGTIAHACGVHDPRELKPKHVRLVTGPGRSVNWGELFERRGVGA</sequence>
<dbReference type="EMBL" id="FMUN01000002">
    <property type="protein sequence ID" value="SCY03843.1"/>
    <property type="molecule type" value="Genomic_DNA"/>
</dbReference>
<keyword evidence="3" id="KW-0472">Membrane</keyword>
<name>A0A0P9EAQ9_9GAMM</name>
<dbReference type="InterPro" id="IPR002932">
    <property type="entry name" value="Glu_synthdom"/>
</dbReference>
<dbReference type="PIRSF" id="PIRSF006429">
    <property type="entry name" value="GOGAT_lg_2"/>
    <property type="match status" value="1"/>
</dbReference>
<dbReference type="SUPFAM" id="SSF51395">
    <property type="entry name" value="FMN-linked oxidoreductases"/>
    <property type="match status" value="1"/>
</dbReference>
<dbReference type="STRING" id="381306.AN478_09580"/>
<dbReference type="AlphaFoldDB" id="A0A0P9EAQ9"/>
<evidence type="ECO:0000259" key="4">
    <source>
        <dbReference type="Pfam" id="PF01645"/>
    </source>
</evidence>
<evidence type="ECO:0000313" key="6">
    <source>
        <dbReference type="Proteomes" id="UP000183104"/>
    </source>
</evidence>
<evidence type="ECO:0000256" key="1">
    <source>
        <dbReference type="ARBA" id="ARBA00009716"/>
    </source>
</evidence>
<dbReference type="GO" id="GO:0015930">
    <property type="term" value="F:glutamate synthase activity"/>
    <property type="evidence" value="ECO:0007669"/>
    <property type="project" value="InterPro"/>
</dbReference>